<dbReference type="InterPro" id="IPR025667">
    <property type="entry name" value="SprB_repeat"/>
</dbReference>
<dbReference type="SUPFAM" id="SSF49299">
    <property type="entry name" value="PKD domain"/>
    <property type="match status" value="1"/>
</dbReference>
<evidence type="ECO:0000313" key="4">
    <source>
        <dbReference type="Proteomes" id="UP000294535"/>
    </source>
</evidence>
<dbReference type="PANTHER" id="PTHR46534">
    <property type="entry name" value="IGGFC_BINDING DOMAIN-CONTAINING PROTEIN"/>
    <property type="match status" value="1"/>
</dbReference>
<dbReference type="Pfam" id="PF17517">
    <property type="entry name" value="IgGFc_binding"/>
    <property type="match status" value="1"/>
</dbReference>
<dbReference type="OrthoDB" id="7794186at2"/>
<dbReference type="AlphaFoldDB" id="A0A4R6TB25"/>
<dbReference type="PANTHER" id="PTHR46534:SF1">
    <property type="entry name" value="IGGFC-BINDING PROTEIN N-TERMINAL DOMAIN-CONTAINING PROTEIN"/>
    <property type="match status" value="1"/>
</dbReference>
<keyword evidence="4" id="KW-1185">Reference proteome</keyword>
<feature type="chain" id="PRO_5020893292" evidence="1">
    <location>
        <begin position="26"/>
        <end position="1044"/>
    </location>
</feature>
<dbReference type="Gene3D" id="2.60.40.740">
    <property type="match status" value="1"/>
</dbReference>
<dbReference type="InterPro" id="IPR000601">
    <property type="entry name" value="PKD_dom"/>
</dbReference>
<dbReference type="CDD" id="cd00146">
    <property type="entry name" value="PKD"/>
    <property type="match status" value="1"/>
</dbReference>
<dbReference type="Pfam" id="PF13573">
    <property type="entry name" value="SprB"/>
    <property type="match status" value="1"/>
</dbReference>
<dbReference type="Pfam" id="PF19408">
    <property type="entry name" value="PKD_6"/>
    <property type="match status" value="1"/>
</dbReference>
<proteinExistence type="predicted"/>
<organism evidence="3 4">
    <name type="scientific">Algoriphagus boseongensis</name>
    <dbReference type="NCBI Taxonomy" id="1442587"/>
    <lineage>
        <taxon>Bacteria</taxon>
        <taxon>Pseudomonadati</taxon>
        <taxon>Bacteroidota</taxon>
        <taxon>Cytophagia</taxon>
        <taxon>Cytophagales</taxon>
        <taxon>Cyclobacteriaceae</taxon>
        <taxon>Algoriphagus</taxon>
    </lineage>
</organism>
<dbReference type="Proteomes" id="UP000294535">
    <property type="component" value="Unassembled WGS sequence"/>
</dbReference>
<feature type="signal peptide" evidence="1">
    <location>
        <begin position="1"/>
        <end position="25"/>
    </location>
</feature>
<dbReference type="Pfam" id="PF18911">
    <property type="entry name" value="PKD_4"/>
    <property type="match status" value="1"/>
</dbReference>
<evidence type="ECO:0000256" key="1">
    <source>
        <dbReference type="SAM" id="SignalP"/>
    </source>
</evidence>
<dbReference type="InterPro" id="IPR035986">
    <property type="entry name" value="PKD_dom_sf"/>
</dbReference>
<feature type="domain" description="PKD" evidence="2">
    <location>
        <begin position="492"/>
        <end position="535"/>
    </location>
</feature>
<evidence type="ECO:0000313" key="3">
    <source>
        <dbReference type="EMBL" id="TDQ19182.1"/>
    </source>
</evidence>
<gene>
    <name evidence="3" type="ORF">DFQ04_0999</name>
</gene>
<evidence type="ECO:0000259" key="2">
    <source>
        <dbReference type="PROSITE" id="PS50093"/>
    </source>
</evidence>
<protein>
    <submittedName>
        <fullName evidence="3">SprB-like repeat protein</fullName>
    </submittedName>
</protein>
<name>A0A4R6TB25_9BACT</name>
<reference evidence="3 4" key="1">
    <citation type="submission" date="2019-03" db="EMBL/GenBank/DDBJ databases">
        <title>Genomic Encyclopedia of Type Strains, Phase III (KMG-III): the genomes of soil and plant-associated and newly described type strains.</title>
        <authorList>
            <person name="Whitman W."/>
        </authorList>
    </citation>
    <scope>NUCLEOTIDE SEQUENCE [LARGE SCALE GENOMIC DNA]</scope>
    <source>
        <strain evidence="3 4">CECT 8446</strain>
    </source>
</reference>
<dbReference type="InterPro" id="IPR035234">
    <property type="entry name" value="IgGFc-bd_N"/>
</dbReference>
<accession>A0A4R6TB25</accession>
<dbReference type="PROSITE" id="PS50093">
    <property type="entry name" value="PKD"/>
    <property type="match status" value="1"/>
</dbReference>
<dbReference type="EMBL" id="SNYF01000005">
    <property type="protein sequence ID" value="TDQ19182.1"/>
    <property type="molecule type" value="Genomic_DNA"/>
</dbReference>
<dbReference type="Gene3D" id="2.60.40.10">
    <property type="entry name" value="Immunoglobulins"/>
    <property type="match status" value="1"/>
</dbReference>
<dbReference type="InterPro" id="IPR045829">
    <property type="entry name" value="PKD_6"/>
</dbReference>
<sequence>MLARIRFKFFFIFFLGLLTSTSSFAQLNTLGKEFLISFLENGRPLDTVNTATEKVLLLITAADKTSGTIETPKQTLSFSLEKGQQFSAEFDAIREGLLHPVSGIVDQRAVKIISTADIAVHTINGRAYSSDGTVVLPIRSLGFDYMVFTHHERSYVAGSTLNHTILESSMVIAAVEDNTEIEITPSIFTESSNPQNIPFKIKLNAGQTYQLKADGDLTGTTVKVLNDGGTNCKKIALFSGNRMTSSARCGTTGDHLFQHTYPTSTWGKSYIHIPLKDRTSGEFVKVLAKENGTEVFVNGVSKGRLDAGKQLRLEFGKNEVAYITTSKPSAVAVLSKSGFCNEFFAASLGDPTFFQYSPNEQLITNAPFSTGKLYGRFNLTVDHFVNLIVPKKSEFKTLLNGQSIGNQFKPVPGTDFSYAQFKVPEGANWVSNPDGLIGYVYGSGQIESYGYSIGTGLENIQYEADSKYSFEVIGEKVACLGEEGIWEINPENPIFTQFTWSFGDQTSTKDGKSVKHTFAKPGKYLVSVFATSGSGKCDEEETFRFEVEVKESTGKLEGPVSVCPFGDEIVYTLKDTSNVSKVNWEVKGGDILEESLLSVKVLWKSPNPDGLVLVQTFTDEGCPGKPIELKVEVTDEINPALPIGPSGLCGGETILAYSAPYPNADHKYLWEISGGKIISGQNSPEIKVEWDLQASEKWISYEETSKKNSQCFGVSEKLEVKLYPEFKIEKFNSLPPACPGESNGEIEIFPTGGSGTYVFTWSHDSKLKSAKAKGLSSGKYEVKVEDKTGCAVETLLFELEEPLPLKINGAIETNPTNCDGGEDGEAILKITGGNPPYMILGKESSWDGNRLSVFGLAAGKQNLLLQDERGCTLEVPVEISSPEPIQVLAKVENPGCEGSLDGVLELEISGGTGPYQVIWDDGRTGSRIEELPFGEYSYTVQDANGCVLRGSARVNQALPEVRMPTGFNPKEGAYGPVSNCSVSFEMWIWDRWGNLVFKGSDGWNGKIKDTEAPISTYSYLIQYTYQLEGSRKTSEKSGTFTLIR</sequence>
<comment type="caution">
    <text evidence="3">The sequence shown here is derived from an EMBL/GenBank/DDBJ whole genome shotgun (WGS) entry which is preliminary data.</text>
</comment>
<dbReference type="InterPro" id="IPR013783">
    <property type="entry name" value="Ig-like_fold"/>
</dbReference>
<keyword evidence="1" id="KW-0732">Signal</keyword>